<feature type="non-terminal residue" evidence="2">
    <location>
        <position position="1"/>
    </location>
</feature>
<protein>
    <submittedName>
        <fullName evidence="2">Uncharacterized protein</fullName>
    </submittedName>
</protein>
<organism evidence="2">
    <name type="scientific">uncultured Gemmatimonadota bacterium</name>
    <dbReference type="NCBI Taxonomy" id="203437"/>
    <lineage>
        <taxon>Bacteria</taxon>
        <taxon>Pseudomonadati</taxon>
        <taxon>Gemmatimonadota</taxon>
        <taxon>environmental samples</taxon>
    </lineage>
</organism>
<evidence type="ECO:0000256" key="1">
    <source>
        <dbReference type="SAM" id="MobiDB-lite"/>
    </source>
</evidence>
<reference evidence="2" key="1">
    <citation type="submission" date="2020-02" db="EMBL/GenBank/DDBJ databases">
        <authorList>
            <person name="Meier V. D."/>
        </authorList>
    </citation>
    <scope>NUCLEOTIDE SEQUENCE</scope>
    <source>
        <strain evidence="2">AVDCRST_MAG89</strain>
    </source>
</reference>
<proteinExistence type="predicted"/>
<dbReference type="AlphaFoldDB" id="A0A6J4LHX1"/>
<evidence type="ECO:0000313" key="2">
    <source>
        <dbReference type="EMBL" id="CAA9334182.1"/>
    </source>
</evidence>
<dbReference type="EMBL" id="CADCTV010000486">
    <property type="protein sequence ID" value="CAA9334182.1"/>
    <property type="molecule type" value="Genomic_DNA"/>
</dbReference>
<feature type="region of interest" description="Disordered" evidence="1">
    <location>
        <begin position="1"/>
        <end position="66"/>
    </location>
</feature>
<name>A0A6J4LHX1_9BACT</name>
<accession>A0A6J4LHX1</accession>
<feature type="non-terminal residue" evidence="2">
    <location>
        <position position="66"/>
    </location>
</feature>
<gene>
    <name evidence="2" type="ORF">AVDCRST_MAG89-2287</name>
</gene>
<feature type="compositionally biased region" description="Basic residues" evidence="1">
    <location>
        <begin position="38"/>
        <end position="49"/>
    </location>
</feature>
<feature type="compositionally biased region" description="Basic residues" evidence="1">
    <location>
        <begin position="1"/>
        <end position="19"/>
    </location>
</feature>
<sequence>DGRRDRRAPPRPRAGRGLHPRAAGQPGFRPGGGVYGGQHRRAGHGHHAAAAKGRAADPGAGGRCGG</sequence>